<dbReference type="GO" id="GO:0005763">
    <property type="term" value="C:mitochondrial small ribosomal subunit"/>
    <property type="evidence" value="ECO:0007669"/>
    <property type="project" value="TreeGrafter"/>
</dbReference>
<protein>
    <submittedName>
        <fullName evidence="3">Mitochondrial ribosomal subunit protein</fullName>
    </submittedName>
</protein>
<dbReference type="OrthoDB" id="283424at2759"/>
<proteinExistence type="predicted"/>
<dbReference type="InterPro" id="IPR039848">
    <property type="entry name" value="Ribosomal_mS35_mt"/>
</dbReference>
<feature type="domain" description="Small ribosomal subunit protein mS35 mitochondrial conserved" evidence="2">
    <location>
        <begin position="125"/>
        <end position="244"/>
    </location>
</feature>
<dbReference type="PANTHER" id="PTHR13490">
    <property type="entry name" value="MITOCHONDRIAL 28S RIBOSOMAL PROTEIN S28"/>
    <property type="match status" value="1"/>
</dbReference>
<sequence length="322" mass="37133">MMNKSFAESVSTEGLQQLDELAKSNGHSSIDQYLESFFRDNYQLASEDRTLLEDLNKVDAGERPNPSSFWFDDEDPETNTNEHDEFNEDDITSMAHGKLDEVREMRHYARLAVWEMPLLSKLAKPFVPPTDSQVLRWRYTTYMGEAHPAEKKVVVQFAPDDLKLTPVQTDKLKKLAGPRYNPETEFVKMSCESFEHQAQNKRYLSKLVDDLIAAAKDPADTFEDVPLDLRHHPIKKQPKFPKEWRLTEERRLQLEEHRRGIAGAESARAEQGLLVSGQQVINEYLVQKMVEEQEERTKLQAAEMATVPRFPRSSGPASRARR</sequence>
<evidence type="ECO:0000313" key="4">
    <source>
        <dbReference type="Proteomes" id="UP000824596"/>
    </source>
</evidence>
<dbReference type="GO" id="GO:0032543">
    <property type="term" value="P:mitochondrial translation"/>
    <property type="evidence" value="ECO:0007669"/>
    <property type="project" value="InterPro"/>
</dbReference>
<dbReference type="PANTHER" id="PTHR13490:SF0">
    <property type="entry name" value="SMALL RIBOSOMAL SUBUNIT PROTEIN MS35"/>
    <property type="match status" value="1"/>
</dbReference>
<feature type="region of interest" description="Disordered" evidence="1">
    <location>
        <begin position="56"/>
        <end position="85"/>
    </location>
</feature>
<evidence type="ECO:0000313" key="3">
    <source>
        <dbReference type="EMBL" id="KAH0958344.1"/>
    </source>
</evidence>
<reference evidence="3" key="1">
    <citation type="submission" date="2021-09" db="EMBL/GenBank/DDBJ databases">
        <title>A high-quality genome of the endoparasitic fungus Hirsutella rhossiliensis with a comparison of Hirsutella genomes reveals transposable elements contributing to genome size variation.</title>
        <authorList>
            <person name="Lin R."/>
            <person name="Jiao Y."/>
            <person name="Sun X."/>
            <person name="Ling J."/>
            <person name="Xie B."/>
            <person name="Cheng X."/>
        </authorList>
    </citation>
    <scope>NUCLEOTIDE SEQUENCE</scope>
    <source>
        <strain evidence="3">HR02</strain>
    </source>
</reference>
<comment type="caution">
    <text evidence="3">The sequence shown here is derived from an EMBL/GenBank/DDBJ whole genome shotgun (WGS) entry which is preliminary data.</text>
</comment>
<dbReference type="Proteomes" id="UP000824596">
    <property type="component" value="Unassembled WGS sequence"/>
</dbReference>
<dbReference type="AlphaFoldDB" id="A0A9P8MNN7"/>
<organism evidence="3 4">
    <name type="scientific">Hirsutella rhossiliensis</name>
    <dbReference type="NCBI Taxonomy" id="111463"/>
    <lineage>
        <taxon>Eukaryota</taxon>
        <taxon>Fungi</taxon>
        <taxon>Dikarya</taxon>
        <taxon>Ascomycota</taxon>
        <taxon>Pezizomycotina</taxon>
        <taxon>Sordariomycetes</taxon>
        <taxon>Hypocreomycetidae</taxon>
        <taxon>Hypocreales</taxon>
        <taxon>Ophiocordycipitaceae</taxon>
        <taxon>Hirsutella</taxon>
    </lineage>
</organism>
<dbReference type="GO" id="GO:0003735">
    <property type="term" value="F:structural constituent of ribosome"/>
    <property type="evidence" value="ECO:0007669"/>
    <property type="project" value="InterPro"/>
</dbReference>
<evidence type="ECO:0000259" key="2">
    <source>
        <dbReference type="Pfam" id="PF10213"/>
    </source>
</evidence>
<dbReference type="InterPro" id="IPR019349">
    <property type="entry name" value="Ribosomal_mS35_mit"/>
</dbReference>
<evidence type="ECO:0000256" key="1">
    <source>
        <dbReference type="SAM" id="MobiDB-lite"/>
    </source>
</evidence>
<feature type="region of interest" description="Disordered" evidence="1">
    <location>
        <begin position="299"/>
        <end position="322"/>
    </location>
</feature>
<keyword evidence="4" id="KW-1185">Reference proteome</keyword>
<dbReference type="RefSeq" id="XP_044715857.1">
    <property type="nucleotide sequence ID" value="XM_044869115.1"/>
</dbReference>
<feature type="compositionally biased region" description="Low complexity" evidence="1">
    <location>
        <begin position="308"/>
        <end position="322"/>
    </location>
</feature>
<dbReference type="EMBL" id="JAIZPD010000016">
    <property type="protein sequence ID" value="KAH0958344.1"/>
    <property type="molecule type" value="Genomic_DNA"/>
</dbReference>
<name>A0A9P8MNN7_9HYPO</name>
<dbReference type="GeneID" id="68359773"/>
<accession>A0A9P8MNN7</accession>
<dbReference type="Pfam" id="PF10213">
    <property type="entry name" value="MRP-S28"/>
    <property type="match status" value="1"/>
</dbReference>
<gene>
    <name evidence="3" type="ORF">HRG_10645</name>
</gene>